<dbReference type="PANTHER" id="PTHR10782">
    <property type="entry name" value="ZINC FINGER MIZ DOMAIN-CONTAINING PROTEIN"/>
    <property type="match status" value="1"/>
</dbReference>
<proteinExistence type="predicted"/>
<sequence>MLLNDKVPFRMQWPQYTELQVNGVAVRAINRPGSQLLGANGRDDGPIITHCTRDGTNEISLTGCDSRIFCLGVRIVRRRTVQQILSLIPKESDGERFEDALARVCRCVGGGNATDNADSDSDLEVVADSFTVNLRCPVSDLNQLDWKSSHQYIYVCHMQRNSYIRTM</sequence>
<dbReference type="GO" id="GO:0016874">
    <property type="term" value="F:ligase activity"/>
    <property type="evidence" value="ECO:0007669"/>
    <property type="project" value="UniProtKB-KW"/>
</dbReference>
<dbReference type="EMBL" id="GGEC01049100">
    <property type="protein sequence ID" value="MBX29584.1"/>
    <property type="molecule type" value="Transcribed_RNA"/>
</dbReference>
<reference evidence="1" key="1">
    <citation type="submission" date="2018-02" db="EMBL/GenBank/DDBJ databases">
        <title>Rhizophora mucronata_Transcriptome.</title>
        <authorList>
            <person name="Meera S.P."/>
            <person name="Sreeshan A."/>
            <person name="Augustine A."/>
        </authorList>
    </citation>
    <scope>NUCLEOTIDE SEQUENCE</scope>
    <source>
        <tissue evidence="1">Leaf</tissue>
    </source>
</reference>
<dbReference type="PANTHER" id="PTHR10782:SF102">
    <property type="entry name" value="E3 SUMO-PROTEIN LIGASE SIZ1"/>
    <property type="match status" value="1"/>
</dbReference>
<name>A0A2P2MH81_RHIMU</name>
<keyword evidence="1" id="KW-0436">Ligase</keyword>
<dbReference type="GO" id="GO:0016925">
    <property type="term" value="P:protein sumoylation"/>
    <property type="evidence" value="ECO:0007669"/>
    <property type="project" value="TreeGrafter"/>
</dbReference>
<dbReference type="GO" id="GO:0061665">
    <property type="term" value="F:SUMO ligase activity"/>
    <property type="evidence" value="ECO:0007669"/>
    <property type="project" value="TreeGrafter"/>
</dbReference>
<dbReference type="GO" id="GO:0000785">
    <property type="term" value="C:chromatin"/>
    <property type="evidence" value="ECO:0007669"/>
    <property type="project" value="TreeGrafter"/>
</dbReference>
<protein>
    <submittedName>
        <fullName evidence="1">E3 SUMO-protein ligase SIZ1-like isoform X3</fullName>
    </submittedName>
</protein>
<evidence type="ECO:0000313" key="1">
    <source>
        <dbReference type="EMBL" id="MBX29584.1"/>
    </source>
</evidence>
<organism evidence="1">
    <name type="scientific">Rhizophora mucronata</name>
    <name type="common">Asiatic mangrove</name>
    <dbReference type="NCBI Taxonomy" id="61149"/>
    <lineage>
        <taxon>Eukaryota</taxon>
        <taxon>Viridiplantae</taxon>
        <taxon>Streptophyta</taxon>
        <taxon>Embryophyta</taxon>
        <taxon>Tracheophyta</taxon>
        <taxon>Spermatophyta</taxon>
        <taxon>Magnoliopsida</taxon>
        <taxon>eudicotyledons</taxon>
        <taxon>Gunneridae</taxon>
        <taxon>Pentapetalae</taxon>
        <taxon>rosids</taxon>
        <taxon>fabids</taxon>
        <taxon>Malpighiales</taxon>
        <taxon>Rhizophoraceae</taxon>
        <taxon>Rhizophora</taxon>
    </lineage>
</organism>
<accession>A0A2P2MH81</accession>
<dbReference type="AlphaFoldDB" id="A0A2P2MH81"/>